<comment type="caution">
    <text evidence="12">The sequence shown here is derived from an EMBL/GenBank/DDBJ whole genome shotgun (WGS) entry which is preliminary data.</text>
</comment>
<dbReference type="InterPro" id="IPR032675">
    <property type="entry name" value="LRR_dom_sf"/>
</dbReference>
<evidence type="ECO:0000256" key="10">
    <source>
        <dbReference type="ARBA" id="ARBA00023180"/>
    </source>
</evidence>
<dbReference type="Proteomes" id="UP001168098">
    <property type="component" value="Unassembled WGS sequence"/>
</dbReference>
<sequence>MTGNNFGGSIPPQLFHLPLLQDLCLDGNSLSGKVLVEIGNLSSLQTLSLSGNRFSGVLLSVSSLKGGLELLDLSDNDLSTEIPTEIGNLPNISYLALSNNRLTEIPSWLFDFKGLQDLYLGGNRLIWNSSVEIAPNPRPFRLSLKSCGLVGEVPKWISTQAGLDFLDLSKNNLQGTFPQWFLEMRFKGLILSDNEFTGSFPPGLFSRLGLGVLALSRNNFSGELPENIGDAIFLRILTLSDNNFSGPIPQSLIKGPYLQLLDVSRNRFSGPFPVFYPEVQLAYIDFSSNDFSGEIPTTFPKETRYLALGGNKFSGGLPLNLTNLSNLSKLERELPNFLSQISTLQVLNLRNNSFQGLIPESIFNLSNLRILDVSSNNLTGEIPKESRDLVGMIEAQNSPSSILQTIALDFTARWSSQEVLVSLEFRDLIVNWKNSKQGISSDNLNIYTLLDLSNNQLSGQIPASLGALKALKLLNISHNKLSGKIPTSFGDLENIETLDMSHNKLTGSIPQTLTKLQQLTILDVSNNQFTGRIPDGGQMGTMVLDPNYYANNSGLCGMQIHVSCPEDEPPPLTKPQEHDHKEPWFLWEGAWIGYPVGLLLAISIIFLTGYFTLPPPSNRRHHPQRPIRRWN</sequence>
<evidence type="ECO:0000256" key="5">
    <source>
        <dbReference type="ARBA" id="ARBA00022614"/>
    </source>
</evidence>
<dbReference type="Pfam" id="PF00560">
    <property type="entry name" value="LRR_1"/>
    <property type="match status" value="4"/>
</dbReference>
<keyword evidence="7" id="KW-0677">Repeat</keyword>
<keyword evidence="13" id="KW-1185">Reference proteome</keyword>
<keyword evidence="5" id="KW-0433">Leucine-rich repeat</keyword>
<keyword evidence="6 11" id="KW-0812">Transmembrane</keyword>
<keyword evidence="4" id="KW-1003">Cell membrane</keyword>
<evidence type="ECO:0000256" key="6">
    <source>
        <dbReference type="ARBA" id="ARBA00022692"/>
    </source>
</evidence>
<dbReference type="FunFam" id="3.80.10.10:FF:000095">
    <property type="entry name" value="LRR receptor-like serine/threonine-protein kinase GSO1"/>
    <property type="match status" value="1"/>
</dbReference>
<dbReference type="SUPFAM" id="SSF52058">
    <property type="entry name" value="L domain-like"/>
    <property type="match status" value="1"/>
</dbReference>
<keyword evidence="8 11" id="KW-1133">Transmembrane helix</keyword>
<evidence type="ECO:0000256" key="11">
    <source>
        <dbReference type="SAM" id="Phobius"/>
    </source>
</evidence>
<feature type="transmembrane region" description="Helical" evidence="11">
    <location>
        <begin position="591"/>
        <end position="613"/>
    </location>
</feature>
<dbReference type="Gene3D" id="3.80.10.10">
    <property type="entry name" value="Ribonuclease Inhibitor"/>
    <property type="match status" value="2"/>
</dbReference>
<accession>A0AA39A0K0</accession>
<evidence type="ECO:0000256" key="8">
    <source>
        <dbReference type="ARBA" id="ARBA00022989"/>
    </source>
</evidence>
<evidence type="ECO:0000256" key="2">
    <source>
        <dbReference type="ARBA" id="ARBA00004236"/>
    </source>
</evidence>
<gene>
    <name evidence="12" type="ORF">PVL29_007020</name>
</gene>
<dbReference type="FunFam" id="3.80.10.10:FF:000213">
    <property type="entry name" value="Tyrosine-sulfated glycopeptide receptor 1"/>
    <property type="match status" value="1"/>
</dbReference>
<dbReference type="AlphaFoldDB" id="A0AA39A0K0"/>
<dbReference type="PRINTS" id="PR00019">
    <property type="entry name" value="LEURICHRPT"/>
</dbReference>
<comment type="subcellular location">
    <subcellularLocation>
        <location evidence="2">Cell membrane</location>
    </subcellularLocation>
    <subcellularLocation>
        <location evidence="1">Membrane</location>
        <topology evidence="1">Single-pass membrane protein</topology>
    </subcellularLocation>
</comment>
<reference evidence="12 13" key="1">
    <citation type="journal article" date="2023" name="BMC Biotechnol.">
        <title>Vitis rotundifolia cv Carlos genome sequencing.</title>
        <authorList>
            <person name="Huff M."/>
            <person name="Hulse-Kemp A."/>
            <person name="Scheffler B."/>
            <person name="Youngblood R."/>
            <person name="Simpson S."/>
            <person name="Babiker E."/>
            <person name="Staton M."/>
        </authorList>
    </citation>
    <scope>NUCLEOTIDE SEQUENCE [LARGE SCALE GENOMIC DNA]</scope>
    <source>
        <tissue evidence="12">Leaf</tissue>
    </source>
</reference>
<evidence type="ECO:0000256" key="9">
    <source>
        <dbReference type="ARBA" id="ARBA00023136"/>
    </source>
</evidence>
<keyword evidence="10" id="KW-0325">Glycoprotein</keyword>
<name>A0AA39A0K0_VITRO</name>
<evidence type="ECO:0000313" key="12">
    <source>
        <dbReference type="EMBL" id="KAJ9697694.1"/>
    </source>
</evidence>
<protein>
    <submittedName>
        <fullName evidence="12">Uncharacterized protein</fullName>
    </submittedName>
</protein>
<organism evidence="12 13">
    <name type="scientific">Vitis rotundifolia</name>
    <name type="common">Muscadine grape</name>
    <dbReference type="NCBI Taxonomy" id="103349"/>
    <lineage>
        <taxon>Eukaryota</taxon>
        <taxon>Viridiplantae</taxon>
        <taxon>Streptophyta</taxon>
        <taxon>Embryophyta</taxon>
        <taxon>Tracheophyta</taxon>
        <taxon>Spermatophyta</taxon>
        <taxon>Magnoliopsida</taxon>
        <taxon>eudicotyledons</taxon>
        <taxon>Gunneridae</taxon>
        <taxon>Pentapetalae</taxon>
        <taxon>rosids</taxon>
        <taxon>Vitales</taxon>
        <taxon>Vitaceae</taxon>
        <taxon>Viteae</taxon>
        <taxon>Vitis</taxon>
    </lineage>
</organism>
<evidence type="ECO:0000313" key="13">
    <source>
        <dbReference type="Proteomes" id="UP001168098"/>
    </source>
</evidence>
<dbReference type="InterPro" id="IPR001611">
    <property type="entry name" value="Leu-rich_rpt"/>
</dbReference>
<evidence type="ECO:0000256" key="1">
    <source>
        <dbReference type="ARBA" id="ARBA00004167"/>
    </source>
</evidence>
<dbReference type="PANTHER" id="PTHR48054">
    <property type="entry name" value="RECEPTOR KINASE-LIKE PROTEIN XA21"/>
    <property type="match status" value="1"/>
</dbReference>
<dbReference type="EMBL" id="JARBHA010000006">
    <property type="protein sequence ID" value="KAJ9697694.1"/>
    <property type="molecule type" value="Genomic_DNA"/>
</dbReference>
<dbReference type="Pfam" id="PF13855">
    <property type="entry name" value="LRR_8"/>
    <property type="match status" value="3"/>
</dbReference>
<proteinExistence type="inferred from homology"/>
<evidence type="ECO:0000256" key="3">
    <source>
        <dbReference type="ARBA" id="ARBA00009592"/>
    </source>
</evidence>
<evidence type="ECO:0000256" key="7">
    <source>
        <dbReference type="ARBA" id="ARBA00022737"/>
    </source>
</evidence>
<dbReference type="InterPro" id="IPR052592">
    <property type="entry name" value="LRR-RLK"/>
</dbReference>
<dbReference type="SMART" id="SM00369">
    <property type="entry name" value="LRR_TYP"/>
    <property type="match status" value="6"/>
</dbReference>
<dbReference type="SUPFAM" id="SSF52047">
    <property type="entry name" value="RNI-like"/>
    <property type="match status" value="1"/>
</dbReference>
<dbReference type="InterPro" id="IPR003591">
    <property type="entry name" value="Leu-rich_rpt_typical-subtyp"/>
</dbReference>
<dbReference type="GO" id="GO:0005886">
    <property type="term" value="C:plasma membrane"/>
    <property type="evidence" value="ECO:0007669"/>
    <property type="project" value="UniProtKB-SubCell"/>
</dbReference>
<evidence type="ECO:0000256" key="4">
    <source>
        <dbReference type="ARBA" id="ARBA00022475"/>
    </source>
</evidence>
<comment type="similarity">
    <text evidence="3">Belongs to the RLP family.</text>
</comment>
<dbReference type="PANTHER" id="PTHR48054:SF94">
    <property type="entry name" value="LEUCINE-RICH REPEAT RECEPTOR-LIKE PROTEIN FASCIATED EAR2"/>
    <property type="match status" value="1"/>
</dbReference>
<keyword evidence="9 11" id="KW-0472">Membrane</keyword>